<dbReference type="RefSeq" id="WP_072272613.1">
    <property type="nucleotide sequence ID" value="NZ_CCXW01000001.1"/>
</dbReference>
<comment type="caution">
    <text evidence="1">The sequence shown here is derived from an EMBL/GenBank/DDBJ whole genome shotgun (WGS) entry which is preliminary data.</text>
</comment>
<organism evidence="1 2">
    <name type="scientific">Peribacillus simplex</name>
    <dbReference type="NCBI Taxonomy" id="1478"/>
    <lineage>
        <taxon>Bacteria</taxon>
        <taxon>Bacillati</taxon>
        <taxon>Bacillota</taxon>
        <taxon>Bacilli</taxon>
        <taxon>Bacillales</taxon>
        <taxon>Bacillaceae</taxon>
        <taxon>Peribacillus</taxon>
    </lineage>
</organism>
<sequence length="179" mass="21001">MDDRMIKLFQMEIKNQCQFALLSIESINKLMMPPLATFDSNEVWFYIQSFLNSTANVSKLLFGTKDRVSAARKTLRDSLNVSDDSVIKIRDMRNHFEHFDERIEKWNKTSVRHNFADKLIGPTNMIQGLDQKDYFRHFDTTKGAITFNGEEYLIQPIVDELVKIHTVTSKLEFQKVYQP</sequence>
<dbReference type="EMBL" id="CCXW01000001">
    <property type="protein sequence ID" value="CEG31458.1"/>
    <property type="molecule type" value="Genomic_DNA"/>
</dbReference>
<gene>
    <name evidence="1" type="ORF">BN1180_01602</name>
</gene>
<reference evidence="1 2" key="1">
    <citation type="journal article" date="2014" name="Genome Announc.">
        <title>Genome Sequence of Bacillus simplex Strain P558, Isolated from a Human Fecal Sample.</title>
        <authorList>
            <person name="Croce O."/>
            <person name="Hugon P."/>
            <person name="Lagier J.C."/>
            <person name="Bibi F."/>
            <person name="Robert C."/>
            <person name="Azhar E.I."/>
            <person name="Raoult D."/>
            <person name="Fournier P.E."/>
        </authorList>
    </citation>
    <scope>NUCLEOTIDE SEQUENCE [LARGE SCALE GENOMIC DNA]</scope>
    <source>
        <strain evidence="1 2">P558</strain>
    </source>
</reference>
<evidence type="ECO:0000313" key="1">
    <source>
        <dbReference type="EMBL" id="CEG31458.1"/>
    </source>
</evidence>
<accession>A0AAN2PF90</accession>
<protein>
    <submittedName>
        <fullName evidence="1">Uncharacterized protein</fullName>
    </submittedName>
</protein>
<keyword evidence="2" id="KW-1185">Reference proteome</keyword>
<evidence type="ECO:0000313" key="2">
    <source>
        <dbReference type="Proteomes" id="UP000182110"/>
    </source>
</evidence>
<name>A0AAN2PF90_9BACI</name>
<dbReference type="Proteomes" id="UP000182110">
    <property type="component" value="Unassembled WGS sequence"/>
</dbReference>
<dbReference type="AlphaFoldDB" id="A0AAN2PF90"/>
<proteinExistence type="predicted"/>